<protein>
    <submittedName>
        <fullName evidence="4">Ankyrin repeat-containing domain protein</fullName>
    </submittedName>
</protein>
<dbReference type="Proteomes" id="UP001209540">
    <property type="component" value="Unassembled WGS sequence"/>
</dbReference>
<reference evidence="4" key="1">
    <citation type="journal article" date="2022" name="IScience">
        <title>Evolution of zygomycete secretomes and the origins of terrestrial fungal ecologies.</title>
        <authorList>
            <person name="Chang Y."/>
            <person name="Wang Y."/>
            <person name="Mondo S."/>
            <person name="Ahrendt S."/>
            <person name="Andreopoulos W."/>
            <person name="Barry K."/>
            <person name="Beard J."/>
            <person name="Benny G.L."/>
            <person name="Blankenship S."/>
            <person name="Bonito G."/>
            <person name="Cuomo C."/>
            <person name="Desiro A."/>
            <person name="Gervers K.A."/>
            <person name="Hundley H."/>
            <person name="Kuo A."/>
            <person name="LaButti K."/>
            <person name="Lang B.F."/>
            <person name="Lipzen A."/>
            <person name="O'Donnell K."/>
            <person name="Pangilinan J."/>
            <person name="Reynolds N."/>
            <person name="Sandor L."/>
            <person name="Smith M.E."/>
            <person name="Tsang A."/>
            <person name="Grigoriev I.V."/>
            <person name="Stajich J.E."/>
            <person name="Spatafora J.W."/>
        </authorList>
    </citation>
    <scope>NUCLEOTIDE SEQUENCE</scope>
    <source>
        <strain evidence="4">RSA 2281</strain>
    </source>
</reference>
<sequence>HKQLLDIIENDLDSNSQVQGRLRAAIEALSIKYTTRYNTLLQSFENLESVHRNMVHEMVFQQNHYDKAVREMRFYKSQYEQLRQRQIRQQRTSPIFLDDDAILAWQRRISSASPINHHHSHKDDENQTIDLMSVLAMSTDHQDRETMSTSPVKNDNNNNESIMDPYIKMRAMPLIFACTEGFWNMIARGKNNKVEVDSLISNYLRRGGQPNVAKNSATIKSVKEGYGLIHALISVKNGSALARVVEAGANPNVVTLSSEPSDRTTPLVLAAQLNYLTGIRLLLERARADIFQRGPGQVTALHMALEHGADDDLVIYLVRASKNALLDIVDVEGATPLHYACKYGRIKAMVMFIRDCHVQLDPRDNKGETPLHYAVRQRRLKVITRLLGDFGVYPNYYVVKQTPTPLDLAKLGGFESISEYLRQMGAKTTKEM</sequence>
<dbReference type="Gene3D" id="1.25.40.20">
    <property type="entry name" value="Ankyrin repeat-containing domain"/>
    <property type="match status" value="1"/>
</dbReference>
<keyword evidence="2 3" id="KW-0040">ANK repeat</keyword>
<feature type="repeat" description="ANK" evidence="3">
    <location>
        <begin position="366"/>
        <end position="387"/>
    </location>
</feature>
<dbReference type="AlphaFoldDB" id="A0AAD5KAS0"/>
<dbReference type="PROSITE" id="PS50088">
    <property type="entry name" value="ANK_REPEAT"/>
    <property type="match status" value="2"/>
</dbReference>
<dbReference type="Pfam" id="PF12796">
    <property type="entry name" value="Ank_2"/>
    <property type="match status" value="1"/>
</dbReference>
<accession>A0AAD5KAS0</accession>
<dbReference type="SUPFAM" id="SSF48403">
    <property type="entry name" value="Ankyrin repeat"/>
    <property type="match status" value="1"/>
</dbReference>
<evidence type="ECO:0000256" key="3">
    <source>
        <dbReference type="PROSITE-ProRule" id="PRU00023"/>
    </source>
</evidence>
<evidence type="ECO:0000256" key="1">
    <source>
        <dbReference type="ARBA" id="ARBA00022737"/>
    </source>
</evidence>
<evidence type="ECO:0000313" key="4">
    <source>
        <dbReference type="EMBL" id="KAI9277001.1"/>
    </source>
</evidence>
<evidence type="ECO:0000256" key="2">
    <source>
        <dbReference type="ARBA" id="ARBA00023043"/>
    </source>
</evidence>
<gene>
    <name evidence="4" type="ORF">BDA99DRAFT_418770</name>
</gene>
<dbReference type="InterPro" id="IPR002110">
    <property type="entry name" value="Ankyrin_rpt"/>
</dbReference>
<feature type="repeat" description="ANK" evidence="3">
    <location>
        <begin position="332"/>
        <end position="365"/>
    </location>
</feature>
<name>A0AAD5KAS0_9FUNG</name>
<dbReference type="InterPro" id="IPR036770">
    <property type="entry name" value="Ankyrin_rpt-contain_sf"/>
</dbReference>
<dbReference type="PROSITE" id="PS50297">
    <property type="entry name" value="ANK_REP_REGION"/>
    <property type="match status" value="2"/>
</dbReference>
<organism evidence="4 5">
    <name type="scientific">Phascolomyces articulosus</name>
    <dbReference type="NCBI Taxonomy" id="60185"/>
    <lineage>
        <taxon>Eukaryota</taxon>
        <taxon>Fungi</taxon>
        <taxon>Fungi incertae sedis</taxon>
        <taxon>Mucoromycota</taxon>
        <taxon>Mucoromycotina</taxon>
        <taxon>Mucoromycetes</taxon>
        <taxon>Mucorales</taxon>
        <taxon>Lichtheimiaceae</taxon>
        <taxon>Phascolomyces</taxon>
    </lineage>
</organism>
<evidence type="ECO:0000313" key="5">
    <source>
        <dbReference type="Proteomes" id="UP001209540"/>
    </source>
</evidence>
<dbReference type="PANTHER" id="PTHR24123">
    <property type="entry name" value="ANKYRIN REPEAT-CONTAINING"/>
    <property type="match status" value="1"/>
</dbReference>
<proteinExistence type="predicted"/>
<dbReference type="SMART" id="SM00248">
    <property type="entry name" value="ANK"/>
    <property type="match status" value="6"/>
</dbReference>
<reference evidence="4" key="2">
    <citation type="submission" date="2023-02" db="EMBL/GenBank/DDBJ databases">
        <authorList>
            <consortium name="DOE Joint Genome Institute"/>
            <person name="Mondo S.J."/>
            <person name="Chang Y."/>
            <person name="Wang Y."/>
            <person name="Ahrendt S."/>
            <person name="Andreopoulos W."/>
            <person name="Barry K."/>
            <person name="Beard J."/>
            <person name="Benny G.L."/>
            <person name="Blankenship S."/>
            <person name="Bonito G."/>
            <person name="Cuomo C."/>
            <person name="Desiro A."/>
            <person name="Gervers K.A."/>
            <person name="Hundley H."/>
            <person name="Kuo A."/>
            <person name="LaButti K."/>
            <person name="Lang B.F."/>
            <person name="Lipzen A."/>
            <person name="O'Donnell K."/>
            <person name="Pangilinan J."/>
            <person name="Reynolds N."/>
            <person name="Sandor L."/>
            <person name="Smith M.W."/>
            <person name="Tsang A."/>
            <person name="Grigoriev I.V."/>
            <person name="Stajich J.E."/>
            <person name="Spatafora J.W."/>
        </authorList>
    </citation>
    <scope>NUCLEOTIDE SEQUENCE</scope>
    <source>
        <strain evidence="4">RSA 2281</strain>
    </source>
</reference>
<dbReference type="EMBL" id="JAIXMP010000002">
    <property type="protein sequence ID" value="KAI9277001.1"/>
    <property type="molecule type" value="Genomic_DNA"/>
</dbReference>
<keyword evidence="1" id="KW-0677">Repeat</keyword>
<feature type="non-terminal residue" evidence="4">
    <location>
        <position position="432"/>
    </location>
</feature>
<keyword evidence="5" id="KW-1185">Reference proteome</keyword>
<feature type="non-terminal residue" evidence="4">
    <location>
        <position position="1"/>
    </location>
</feature>
<dbReference type="PANTHER" id="PTHR24123:SF33">
    <property type="entry name" value="PROTEIN HOS4"/>
    <property type="match status" value="1"/>
</dbReference>
<dbReference type="InterPro" id="IPR051165">
    <property type="entry name" value="Multifunctional_ANK_Repeat"/>
</dbReference>
<comment type="caution">
    <text evidence="4">The sequence shown here is derived from an EMBL/GenBank/DDBJ whole genome shotgun (WGS) entry which is preliminary data.</text>
</comment>